<dbReference type="GO" id="GO:0015297">
    <property type="term" value="F:antiporter activity"/>
    <property type="evidence" value="ECO:0007669"/>
    <property type="project" value="TreeGrafter"/>
</dbReference>
<comment type="subcellular location">
    <subcellularLocation>
        <location evidence="1 8">Cell membrane</location>
        <topology evidence="1 8">Multi-pass membrane protein</topology>
    </subcellularLocation>
</comment>
<name>A0A0U2Z959_9ALTE</name>
<keyword evidence="4 8" id="KW-0812">Transmembrane</keyword>
<dbReference type="GO" id="GO:0031460">
    <property type="term" value="P:glycine betaine transport"/>
    <property type="evidence" value="ECO:0007669"/>
    <property type="project" value="TreeGrafter"/>
</dbReference>
<dbReference type="InterPro" id="IPR037185">
    <property type="entry name" value="EmrE-like"/>
</dbReference>
<dbReference type="GO" id="GO:0015220">
    <property type="term" value="F:choline transmembrane transporter activity"/>
    <property type="evidence" value="ECO:0007669"/>
    <property type="project" value="TreeGrafter"/>
</dbReference>
<dbReference type="GO" id="GO:1990961">
    <property type="term" value="P:xenobiotic detoxification by transmembrane export across the plasma membrane"/>
    <property type="evidence" value="ECO:0007669"/>
    <property type="project" value="UniProtKB-ARBA"/>
</dbReference>
<evidence type="ECO:0000256" key="7">
    <source>
        <dbReference type="ARBA" id="ARBA00038032"/>
    </source>
</evidence>
<keyword evidence="3" id="KW-1003">Cell membrane</keyword>
<feature type="transmembrane region" description="Helical" evidence="9">
    <location>
        <begin position="59"/>
        <end position="79"/>
    </location>
</feature>
<dbReference type="PANTHER" id="PTHR30561">
    <property type="entry name" value="SMR FAMILY PROTON-DEPENDENT DRUG EFFLUX TRANSPORTER SUGE"/>
    <property type="match status" value="1"/>
</dbReference>
<dbReference type="OrthoDB" id="9808638at2"/>
<evidence type="ECO:0000313" key="11">
    <source>
        <dbReference type="Proteomes" id="UP000068447"/>
    </source>
</evidence>
<dbReference type="Pfam" id="PF00893">
    <property type="entry name" value="Multi_Drug_Res"/>
    <property type="match status" value="1"/>
</dbReference>
<evidence type="ECO:0000256" key="6">
    <source>
        <dbReference type="ARBA" id="ARBA00023136"/>
    </source>
</evidence>
<evidence type="ECO:0000256" key="9">
    <source>
        <dbReference type="SAM" id="Phobius"/>
    </source>
</evidence>
<feature type="transmembrane region" description="Helical" evidence="9">
    <location>
        <begin position="85"/>
        <end position="104"/>
    </location>
</feature>
<comment type="similarity">
    <text evidence="7 8">Belongs to the drug/metabolite transporter (DMT) superfamily. Small multidrug resistance (SMR) (TC 2.A.7.1) family.</text>
</comment>
<dbReference type="STRING" id="1526571.AT746_15130"/>
<dbReference type="InterPro" id="IPR045324">
    <property type="entry name" value="Small_multidrug_res"/>
</dbReference>
<gene>
    <name evidence="10" type="ORF">AT746_15130</name>
</gene>
<evidence type="ECO:0000256" key="8">
    <source>
        <dbReference type="RuleBase" id="RU003942"/>
    </source>
</evidence>
<dbReference type="EMBL" id="CP013650">
    <property type="protein sequence ID" value="ALS99459.1"/>
    <property type="molecule type" value="Genomic_DNA"/>
</dbReference>
<evidence type="ECO:0000256" key="1">
    <source>
        <dbReference type="ARBA" id="ARBA00004651"/>
    </source>
</evidence>
<keyword evidence="6 9" id="KW-0472">Membrane</keyword>
<proteinExistence type="inferred from homology"/>
<evidence type="ECO:0000313" key="10">
    <source>
        <dbReference type="EMBL" id="ALS99459.1"/>
    </source>
</evidence>
<accession>A0A0U2Z959</accession>
<feature type="transmembrane region" description="Helical" evidence="9">
    <location>
        <begin position="27"/>
        <end position="47"/>
    </location>
</feature>
<dbReference type="Gene3D" id="1.10.3730.20">
    <property type="match status" value="1"/>
</dbReference>
<dbReference type="RefSeq" id="WP_062481842.1">
    <property type="nucleotide sequence ID" value="NZ_CP013650.1"/>
</dbReference>
<dbReference type="Proteomes" id="UP000068447">
    <property type="component" value="Chromosome"/>
</dbReference>
<keyword evidence="11" id="KW-1185">Reference proteome</keyword>
<dbReference type="GO" id="GO:0005886">
    <property type="term" value="C:plasma membrane"/>
    <property type="evidence" value="ECO:0007669"/>
    <property type="project" value="UniProtKB-SubCell"/>
</dbReference>
<keyword evidence="5 9" id="KW-1133">Transmembrane helix</keyword>
<evidence type="ECO:0000256" key="5">
    <source>
        <dbReference type="ARBA" id="ARBA00022989"/>
    </source>
</evidence>
<evidence type="ECO:0000256" key="4">
    <source>
        <dbReference type="ARBA" id="ARBA00022692"/>
    </source>
</evidence>
<organism evidence="10 11">
    <name type="scientific">Lacimicrobium alkaliphilum</name>
    <dbReference type="NCBI Taxonomy" id="1526571"/>
    <lineage>
        <taxon>Bacteria</taxon>
        <taxon>Pseudomonadati</taxon>
        <taxon>Pseudomonadota</taxon>
        <taxon>Gammaproteobacteria</taxon>
        <taxon>Alteromonadales</taxon>
        <taxon>Alteromonadaceae</taxon>
        <taxon>Lacimicrobium</taxon>
    </lineage>
</organism>
<dbReference type="PANTHER" id="PTHR30561:SF1">
    <property type="entry name" value="MULTIDRUG TRANSPORTER EMRE"/>
    <property type="match status" value="1"/>
</dbReference>
<protein>
    <submittedName>
        <fullName evidence="10">Multidrug transporter</fullName>
    </submittedName>
</protein>
<evidence type="ECO:0000256" key="3">
    <source>
        <dbReference type="ARBA" id="ARBA00022475"/>
    </source>
</evidence>
<keyword evidence="2" id="KW-0813">Transport</keyword>
<evidence type="ECO:0000256" key="2">
    <source>
        <dbReference type="ARBA" id="ARBA00022448"/>
    </source>
</evidence>
<dbReference type="GO" id="GO:0015199">
    <property type="term" value="F:amino-acid betaine transmembrane transporter activity"/>
    <property type="evidence" value="ECO:0007669"/>
    <property type="project" value="TreeGrafter"/>
</dbReference>
<sequence length="111" mass="11834">MNKWLLLSIAILTEVIATSSLKASDGFTRLLPSVVVIIGFGLSFYCLSLTLKVIPVGIVYAIWSGVGIVLISIAGWLFFGQKLDWPAIAGISLIILGVAVMNLFSKSVPPV</sequence>
<reference evidence="10 11" key="1">
    <citation type="submission" date="2015-12" db="EMBL/GenBank/DDBJ databases">
        <title>Complete genome of Lacimicrobium alkaliphilum KCTC 32984.</title>
        <authorList>
            <person name="Kim S.-G."/>
            <person name="Lee Y.-J."/>
        </authorList>
    </citation>
    <scope>NUCLEOTIDE SEQUENCE [LARGE SCALE GENOMIC DNA]</scope>
    <source>
        <strain evidence="10 11">YelD216</strain>
    </source>
</reference>
<dbReference type="InterPro" id="IPR000390">
    <property type="entry name" value="Small_drug/metabolite_transptr"/>
</dbReference>
<dbReference type="SUPFAM" id="SSF103481">
    <property type="entry name" value="Multidrug resistance efflux transporter EmrE"/>
    <property type="match status" value="1"/>
</dbReference>
<dbReference type="FunFam" id="1.10.3730.20:FF:000001">
    <property type="entry name" value="Quaternary ammonium compound resistance transporter SugE"/>
    <property type="match status" value="1"/>
</dbReference>
<dbReference type="KEGG" id="lal:AT746_15130"/>
<dbReference type="AlphaFoldDB" id="A0A0U2Z959"/>